<organism evidence="4 7">
    <name type="scientific">Phascolarctobacterium faecium</name>
    <dbReference type="NCBI Taxonomy" id="33025"/>
    <lineage>
        <taxon>Bacteria</taxon>
        <taxon>Bacillati</taxon>
        <taxon>Bacillota</taxon>
        <taxon>Negativicutes</taxon>
        <taxon>Acidaminococcales</taxon>
        <taxon>Acidaminococcaceae</taxon>
        <taxon>Phascolarctobacterium</taxon>
    </lineage>
</organism>
<evidence type="ECO:0000313" key="6">
    <source>
        <dbReference type="Proteomes" id="UP000443070"/>
    </source>
</evidence>
<dbReference type="EMBL" id="WNBW01000002">
    <property type="protein sequence ID" value="MTU03719.1"/>
    <property type="molecule type" value="Genomic_DNA"/>
</dbReference>
<accession>A0A7X2XFL4</accession>
<dbReference type="InterPro" id="IPR000182">
    <property type="entry name" value="GNAT_dom"/>
</dbReference>
<evidence type="ECO:0000256" key="1">
    <source>
        <dbReference type="ARBA" id="ARBA00022679"/>
    </source>
</evidence>
<proteinExistence type="predicted"/>
<keyword evidence="1 4" id="KW-0808">Transferase</keyword>
<keyword evidence="6" id="KW-1185">Reference proteome</keyword>
<dbReference type="GO" id="GO:0016747">
    <property type="term" value="F:acyltransferase activity, transferring groups other than amino-acyl groups"/>
    <property type="evidence" value="ECO:0007669"/>
    <property type="project" value="InterPro"/>
</dbReference>
<dbReference type="CDD" id="cd04301">
    <property type="entry name" value="NAT_SF"/>
    <property type="match status" value="1"/>
</dbReference>
<dbReference type="Proteomes" id="UP000484547">
    <property type="component" value="Unassembled WGS sequence"/>
</dbReference>
<dbReference type="Pfam" id="PF00583">
    <property type="entry name" value="Acetyltransf_1"/>
    <property type="match status" value="1"/>
</dbReference>
<evidence type="ECO:0000313" key="7">
    <source>
        <dbReference type="Proteomes" id="UP000484547"/>
    </source>
</evidence>
<evidence type="ECO:0000313" key="5">
    <source>
        <dbReference type="EMBL" id="MTU03719.1"/>
    </source>
</evidence>
<evidence type="ECO:0000313" key="4">
    <source>
        <dbReference type="EMBL" id="MTT75657.1"/>
    </source>
</evidence>
<dbReference type="PANTHER" id="PTHR43877:SF2">
    <property type="entry name" value="AMINOALKYLPHOSPHONATE N-ACETYLTRANSFERASE-RELATED"/>
    <property type="match status" value="1"/>
</dbReference>
<protein>
    <submittedName>
        <fullName evidence="4">GNAT family N-acetyltransferase</fullName>
    </submittedName>
</protein>
<reference evidence="6 7" key="1">
    <citation type="journal article" date="2019" name="Nat. Med.">
        <title>A library of human gut bacterial isolates paired with longitudinal multiomics data enables mechanistic microbiome research.</title>
        <authorList>
            <person name="Poyet M."/>
            <person name="Groussin M."/>
            <person name="Gibbons S.M."/>
            <person name="Avila-Pacheco J."/>
            <person name="Jiang X."/>
            <person name="Kearney S.M."/>
            <person name="Perrotta A.R."/>
            <person name="Berdy B."/>
            <person name="Zhao S."/>
            <person name="Lieberman T.D."/>
            <person name="Swanson P.K."/>
            <person name="Smith M."/>
            <person name="Roesemann S."/>
            <person name="Alexander J.E."/>
            <person name="Rich S.A."/>
            <person name="Livny J."/>
            <person name="Vlamakis H."/>
            <person name="Clish C."/>
            <person name="Bullock K."/>
            <person name="Deik A."/>
            <person name="Scott J."/>
            <person name="Pierce K.A."/>
            <person name="Xavier R.J."/>
            <person name="Alm E.J."/>
        </authorList>
    </citation>
    <scope>NUCLEOTIDE SEQUENCE [LARGE SCALE GENOMIC DNA]</scope>
    <source>
        <strain evidence="4 7">BIOML-A13</strain>
        <strain evidence="5 6">BIOML-A3</strain>
    </source>
</reference>
<evidence type="ECO:0000256" key="2">
    <source>
        <dbReference type="ARBA" id="ARBA00023315"/>
    </source>
</evidence>
<dbReference type="InterPro" id="IPR050832">
    <property type="entry name" value="Bact_Acetyltransf"/>
</dbReference>
<dbReference type="Proteomes" id="UP000443070">
    <property type="component" value="Unassembled WGS sequence"/>
</dbReference>
<sequence length="164" mass="18763">MLRLATMQDLTRIMAIVQATVREMHAYGNYQWDEVYPTEQDFATDITQSDLFVSEAEGQICGLICINQTEPAVYADASWTLAEKALVLHRMAVDPALRGRGTGSELLQQAETLALSLGLRYLKTDTYALNEKAQQLFLKHGYHFCGEIQFRKMEHQFYCYEKVL</sequence>
<dbReference type="Gene3D" id="3.40.630.30">
    <property type="match status" value="1"/>
</dbReference>
<dbReference type="PANTHER" id="PTHR43877">
    <property type="entry name" value="AMINOALKYLPHOSPHONATE N-ACETYLTRANSFERASE-RELATED-RELATED"/>
    <property type="match status" value="1"/>
</dbReference>
<dbReference type="OrthoDB" id="9796381at2"/>
<comment type="caution">
    <text evidence="4">The sequence shown here is derived from an EMBL/GenBank/DDBJ whole genome shotgun (WGS) entry which is preliminary data.</text>
</comment>
<feature type="domain" description="N-acetyltransferase" evidence="3">
    <location>
        <begin position="1"/>
        <end position="164"/>
    </location>
</feature>
<evidence type="ECO:0000259" key="3">
    <source>
        <dbReference type="PROSITE" id="PS51186"/>
    </source>
</evidence>
<dbReference type="SUPFAM" id="SSF55729">
    <property type="entry name" value="Acyl-CoA N-acyltransferases (Nat)"/>
    <property type="match status" value="1"/>
</dbReference>
<dbReference type="InterPro" id="IPR016181">
    <property type="entry name" value="Acyl_CoA_acyltransferase"/>
</dbReference>
<dbReference type="PROSITE" id="PS51186">
    <property type="entry name" value="GNAT"/>
    <property type="match status" value="1"/>
</dbReference>
<dbReference type="AlphaFoldDB" id="A0A7X2XFL4"/>
<keyword evidence="2" id="KW-0012">Acyltransferase</keyword>
<gene>
    <name evidence="4" type="ORF">GMD11_05160</name>
    <name evidence="5" type="ORF">GMD18_04805</name>
</gene>
<dbReference type="EMBL" id="WNBM01000002">
    <property type="protein sequence ID" value="MTT75657.1"/>
    <property type="molecule type" value="Genomic_DNA"/>
</dbReference>
<name>A0A7X2XFL4_9FIRM</name>